<dbReference type="Proteomes" id="UP000613740">
    <property type="component" value="Unassembled WGS sequence"/>
</dbReference>
<proteinExistence type="predicted"/>
<dbReference type="GO" id="GO:0016020">
    <property type="term" value="C:membrane"/>
    <property type="evidence" value="ECO:0007669"/>
    <property type="project" value="UniProtKB-SubCell"/>
</dbReference>
<feature type="region of interest" description="Disordered" evidence="7">
    <location>
        <begin position="158"/>
        <end position="263"/>
    </location>
</feature>
<feature type="chain" id="PRO_5032719573" description="Cytochrome b561 domain-containing protein" evidence="9">
    <location>
        <begin position="29"/>
        <end position="773"/>
    </location>
</feature>
<evidence type="ECO:0000256" key="5">
    <source>
        <dbReference type="ARBA" id="ARBA00022989"/>
    </source>
</evidence>
<dbReference type="CDD" id="cd08760">
    <property type="entry name" value="Cyt_b561_FRRS1_like"/>
    <property type="match status" value="1"/>
</dbReference>
<dbReference type="SMART" id="SM00665">
    <property type="entry name" value="B561"/>
    <property type="match status" value="1"/>
</dbReference>
<comment type="caution">
    <text evidence="11">The sequence shown here is derived from an EMBL/GenBank/DDBJ whole genome shotgun (WGS) entry which is preliminary data.</text>
</comment>
<feature type="transmembrane region" description="Helical" evidence="8">
    <location>
        <begin position="540"/>
        <end position="562"/>
    </location>
</feature>
<feature type="transmembrane region" description="Helical" evidence="8">
    <location>
        <begin position="481"/>
        <end position="501"/>
    </location>
</feature>
<feature type="domain" description="Cytochrome b561" evidence="10">
    <location>
        <begin position="444"/>
        <end position="670"/>
    </location>
</feature>
<feature type="compositionally biased region" description="Pro residues" evidence="7">
    <location>
        <begin position="761"/>
        <end position="773"/>
    </location>
</feature>
<feature type="transmembrane region" description="Helical" evidence="8">
    <location>
        <begin position="582"/>
        <end position="601"/>
    </location>
</feature>
<keyword evidence="3 8" id="KW-0812">Transmembrane</keyword>
<keyword evidence="5 8" id="KW-1133">Transmembrane helix</keyword>
<comment type="subcellular location">
    <subcellularLocation>
        <location evidence="1">Membrane</location>
    </subcellularLocation>
</comment>
<dbReference type="EMBL" id="JAEHOD010000035">
    <property type="protein sequence ID" value="KAG2441385.1"/>
    <property type="molecule type" value="Genomic_DNA"/>
</dbReference>
<feature type="signal peptide" evidence="9">
    <location>
        <begin position="1"/>
        <end position="28"/>
    </location>
</feature>
<sequence length="773" mass="76953">MPSSLRRRPAVSLAAGLLVILAATNVNAHPDLWTSASCDAHPTTAKKGHGAPKTDSTIVFAVAQAGTAKTALCAGQTYTVTVSWGTSSREALLTASQGSLGGGSTCPNKKTYLSAAKTQTATLTVPASATGSVVLKVTSASSQFDYFHQNSATFSIDPTSCSSTTTTTTASPAPTITTTTTTASPSPSPTTASPSPSPTTSTGTTTTNTAGTGSGTTTNNNNSSSSTGTAGTNTDATTTDTSSSAGTTTTTSSTTDTSGSGSTGKACAASDLGYACSLALKSGAVLHWTPGGAAPPPNACTSSPSSLSSSSSTTSSTSSDLLVHLALSSTQAGYVSLSFAAKSGVMSPGNALIGRVDGGAAKVEAYPLDGYDLGAAVSAAAWGVQGAGVVSTSAGGTVLCFSIPASGVAGVAAGALGRRRGRALAQTTAGLGLDATALQLNWAINDSPNLVTHAAKGGLQLNAVSGASTMAAAEKEKFVQVHGALMALSWNFLLPLGLLLARHRWALNGARCIMTTAPNADGSPGDLCANNHCCAKEIWFYLHVSFQCSGLLLFLIGFIIALVKLEVEGDDLLGSPRGAHKVMGYLVAALAGLQFVVAFIRPAPGAPRRPLWNFLHHNLGRAAMALAWATVYLGVYLAHMSYEQVLASWLTPLVAVLACVLGVDGALTLVRGPLLHAVVAHAARLAKVADAEKGGAGASPAAAGANGGGGGNMLMMGKPASSYRVAPIPLTATPDGSNGMRLGVPAAAAGAAVGNGHGQPMTPPGPTAPMTPN</sequence>
<dbReference type="PANTHER" id="PTHR23130:SF171">
    <property type="entry name" value="OS01G0895300 PROTEIN"/>
    <property type="match status" value="1"/>
</dbReference>
<feature type="transmembrane region" description="Helical" evidence="8">
    <location>
        <begin position="646"/>
        <end position="667"/>
    </location>
</feature>
<evidence type="ECO:0000256" key="6">
    <source>
        <dbReference type="ARBA" id="ARBA00023136"/>
    </source>
</evidence>
<evidence type="ECO:0000313" key="11">
    <source>
        <dbReference type="EMBL" id="KAG2441385.1"/>
    </source>
</evidence>
<dbReference type="InterPro" id="IPR006593">
    <property type="entry name" value="Cyt_b561/ferric_Rdtase_TM"/>
</dbReference>
<keyword evidence="6 8" id="KW-0472">Membrane</keyword>
<protein>
    <recommendedName>
        <fullName evidence="10">Cytochrome b561 domain-containing protein</fullName>
    </recommendedName>
</protein>
<dbReference type="PROSITE" id="PS50939">
    <property type="entry name" value="CYTOCHROME_B561"/>
    <property type="match status" value="1"/>
</dbReference>
<evidence type="ECO:0000256" key="1">
    <source>
        <dbReference type="ARBA" id="ARBA00004370"/>
    </source>
</evidence>
<feature type="region of interest" description="Disordered" evidence="7">
    <location>
        <begin position="753"/>
        <end position="773"/>
    </location>
</feature>
<keyword evidence="9" id="KW-0732">Signal</keyword>
<feature type="transmembrane region" description="Helical" evidence="8">
    <location>
        <begin position="622"/>
        <end position="640"/>
    </location>
</feature>
<evidence type="ECO:0000259" key="10">
    <source>
        <dbReference type="PROSITE" id="PS50939"/>
    </source>
</evidence>
<evidence type="ECO:0000313" key="12">
    <source>
        <dbReference type="Proteomes" id="UP000613740"/>
    </source>
</evidence>
<evidence type="ECO:0000256" key="8">
    <source>
        <dbReference type="SAM" id="Phobius"/>
    </source>
</evidence>
<keyword evidence="4" id="KW-0249">Electron transport</keyword>
<dbReference type="PANTHER" id="PTHR23130">
    <property type="entry name" value="CYTOCHROME B561 AND DOMON DOMAIN-CONTAINING PROTEIN"/>
    <property type="match status" value="1"/>
</dbReference>
<dbReference type="Gene3D" id="1.20.120.1770">
    <property type="match status" value="1"/>
</dbReference>
<dbReference type="OrthoDB" id="544907at2759"/>
<reference evidence="11" key="1">
    <citation type="journal article" date="2020" name="bioRxiv">
        <title>Comparative genomics of Chlamydomonas.</title>
        <authorList>
            <person name="Craig R.J."/>
            <person name="Hasan A.R."/>
            <person name="Ness R.W."/>
            <person name="Keightley P.D."/>
        </authorList>
    </citation>
    <scope>NUCLEOTIDE SEQUENCE</scope>
    <source>
        <strain evidence="11">CCAP 11/173</strain>
    </source>
</reference>
<evidence type="ECO:0000256" key="2">
    <source>
        <dbReference type="ARBA" id="ARBA00022448"/>
    </source>
</evidence>
<evidence type="ECO:0000256" key="3">
    <source>
        <dbReference type="ARBA" id="ARBA00022692"/>
    </source>
</evidence>
<evidence type="ECO:0000256" key="4">
    <source>
        <dbReference type="ARBA" id="ARBA00022982"/>
    </source>
</evidence>
<name>A0A835W6N1_9CHLO</name>
<evidence type="ECO:0000256" key="7">
    <source>
        <dbReference type="SAM" id="MobiDB-lite"/>
    </source>
</evidence>
<accession>A0A835W6N1</accession>
<dbReference type="AlphaFoldDB" id="A0A835W6N1"/>
<dbReference type="Pfam" id="PF03188">
    <property type="entry name" value="Cytochrom_B561"/>
    <property type="match status" value="1"/>
</dbReference>
<evidence type="ECO:0000256" key="9">
    <source>
        <dbReference type="SAM" id="SignalP"/>
    </source>
</evidence>
<keyword evidence="2" id="KW-0813">Transport</keyword>
<keyword evidence="12" id="KW-1185">Reference proteome</keyword>
<feature type="compositionally biased region" description="Low complexity" evidence="7">
    <location>
        <begin position="159"/>
        <end position="263"/>
    </location>
</feature>
<gene>
    <name evidence="11" type="ORF">HYH02_009975</name>
</gene>
<organism evidence="11 12">
    <name type="scientific">Chlamydomonas schloesseri</name>
    <dbReference type="NCBI Taxonomy" id="2026947"/>
    <lineage>
        <taxon>Eukaryota</taxon>
        <taxon>Viridiplantae</taxon>
        <taxon>Chlorophyta</taxon>
        <taxon>core chlorophytes</taxon>
        <taxon>Chlorophyceae</taxon>
        <taxon>CS clade</taxon>
        <taxon>Chlamydomonadales</taxon>
        <taxon>Chlamydomonadaceae</taxon>
        <taxon>Chlamydomonas</taxon>
    </lineage>
</organism>